<dbReference type="Proteomes" id="UP000652763">
    <property type="component" value="Unassembled WGS sequence"/>
</dbReference>
<accession>A0ABR8YDH9</accession>
<dbReference type="EMBL" id="JACSQC010000001">
    <property type="protein sequence ID" value="MBD8042276.1"/>
    <property type="molecule type" value="Genomic_DNA"/>
</dbReference>
<evidence type="ECO:0000313" key="2">
    <source>
        <dbReference type="EMBL" id="MBD8042276.1"/>
    </source>
</evidence>
<protein>
    <submittedName>
        <fullName evidence="2">DUF445 domain-containing protein</fullName>
    </submittedName>
</protein>
<dbReference type="PANTHER" id="PTHR38442">
    <property type="entry name" value="INNER MEMBRANE PROTEIN-RELATED"/>
    <property type="match status" value="1"/>
</dbReference>
<keyword evidence="3" id="KW-1185">Reference proteome</keyword>
<feature type="transmembrane region" description="Helical" evidence="1">
    <location>
        <begin position="75"/>
        <end position="94"/>
    </location>
</feature>
<evidence type="ECO:0000256" key="1">
    <source>
        <dbReference type="SAM" id="Phobius"/>
    </source>
</evidence>
<name>A0ABR8YDH9_9MICC</name>
<dbReference type="PANTHER" id="PTHR38442:SF1">
    <property type="entry name" value="INNER MEMBRANE PROTEIN"/>
    <property type="match status" value="1"/>
</dbReference>
<keyword evidence="1" id="KW-0472">Membrane</keyword>
<dbReference type="Pfam" id="PF04286">
    <property type="entry name" value="DUF445"/>
    <property type="match status" value="1"/>
</dbReference>
<organism evidence="2 3">
    <name type="scientific">Arthrobacter pullicola</name>
    <dbReference type="NCBI Taxonomy" id="2762224"/>
    <lineage>
        <taxon>Bacteria</taxon>
        <taxon>Bacillati</taxon>
        <taxon>Actinomycetota</taxon>
        <taxon>Actinomycetes</taxon>
        <taxon>Micrococcales</taxon>
        <taxon>Micrococcaceae</taxon>
        <taxon>Arthrobacter</taxon>
    </lineage>
</organism>
<gene>
    <name evidence="2" type="ORF">H9638_00470</name>
</gene>
<keyword evidence="1" id="KW-1133">Transmembrane helix</keyword>
<sequence length="473" mass="51984">MAVPVRAGTGRAGRLEYALPHSNPGVAAHVWSPVFQDCREPADRSARSRIQGTPVSTPLLEKDAVKAAALRRMKLLATSLLVLLGIIFVVAFALQDQYPWLQYVRAAAEGGMVGALADWFAVTALFKHPLGLKIPHTAIIPRNKDQIGATLGDFVEDNFLSDEVVEAKLTSIGIAQRAGAWLARPESADRVAREGAAAIRGILRVLDDDAVRDVLESMFRRHVVDVPWGPPAGRMAERIFDEGHHHQLVDLLVDSLSDWVRQNPDVVSRLVSERSPSWVPSFLDDLVGDRVQVELNRFLAAVQEDPNHQVRVALDNYLRGLARDLQHDPEAMAKAERIKEQVLDDPRVRELVTQTWSTIKTALSDAVDDPDSELSTNFKAAVQDFGSRLVSDPELAAKVNAYIADAAGYLVRTYRKDIAGVITETVERWDADETSEKIELQVGKDLQFIRINGTVVGSLAGLAIFTVAHAIFG</sequence>
<evidence type="ECO:0000313" key="3">
    <source>
        <dbReference type="Proteomes" id="UP000652763"/>
    </source>
</evidence>
<keyword evidence="1" id="KW-0812">Transmembrane</keyword>
<comment type="caution">
    <text evidence="2">The sequence shown here is derived from an EMBL/GenBank/DDBJ whole genome shotgun (WGS) entry which is preliminary data.</text>
</comment>
<dbReference type="InterPro" id="IPR007383">
    <property type="entry name" value="DUF445"/>
</dbReference>
<proteinExistence type="predicted"/>
<reference evidence="2 3" key="1">
    <citation type="submission" date="2020-08" db="EMBL/GenBank/DDBJ databases">
        <title>A Genomic Blueprint of the Chicken Gut Microbiome.</title>
        <authorList>
            <person name="Gilroy R."/>
            <person name="Ravi A."/>
            <person name="Getino M."/>
            <person name="Pursley I."/>
            <person name="Horton D.L."/>
            <person name="Alikhan N.-F."/>
            <person name="Baker D."/>
            <person name="Gharbi K."/>
            <person name="Hall N."/>
            <person name="Watson M."/>
            <person name="Adriaenssens E.M."/>
            <person name="Foster-Nyarko E."/>
            <person name="Jarju S."/>
            <person name="Secka A."/>
            <person name="Antonio M."/>
            <person name="Oren A."/>
            <person name="Chaudhuri R."/>
            <person name="La Ragione R.M."/>
            <person name="Hildebrand F."/>
            <person name="Pallen M.J."/>
        </authorList>
    </citation>
    <scope>NUCLEOTIDE SEQUENCE [LARGE SCALE GENOMIC DNA]</scope>
    <source>
        <strain evidence="2 3">Sa2BUA2</strain>
    </source>
</reference>